<evidence type="ECO:0000313" key="7">
    <source>
        <dbReference type="EnsemblMetazoa" id="tetur10g03540.1"/>
    </source>
</evidence>
<dbReference type="AlphaFoldDB" id="T1KFL3"/>
<dbReference type="HOGENOM" id="CLU_036001_2_1_1"/>
<dbReference type="EC" id="3.2.2.-" evidence="6"/>
<dbReference type="KEGG" id="tut:107363423"/>
<dbReference type="OMA" id="FSFWSEE"/>
<name>T1KFL3_TETUR</name>
<dbReference type="EMBL" id="CAEY01000037">
    <property type="status" value="NOT_ANNOTATED_CDS"/>
    <property type="molecule type" value="Genomic_DNA"/>
</dbReference>
<dbReference type="OrthoDB" id="416777at2759"/>
<sequence>MPNKVINPKETAEFLAKISKNVHINYEGVHRMATEIYTALIRGEYTLGMWREHELHPKEPTDFAVNWIFLVDSLNFSFWPDEDKEFGVTYKDIEYTGYWALCAIINRALDQGIPMCNPDYYSNLSLDQVKRIFAAHRKGKPNEPMDLPLLEERHAIMRENGSVLVKKFSNTFVSMVIKAKNSAKTLLKMVHEYFPSFRDELLYNGESIGFYKRAQLLIGDIYACHEGKGLGKFDDIQDITMFADYRVPQCLYYLGVINYRDELLRRLSAGEKFKYGDPDEVEIRGVSIHAVEQIKNGVVRLAEINNVTLPIPATSVIVDFYLWDLRRSRPDEIDECITYHKTRSIHY</sequence>
<evidence type="ECO:0000256" key="5">
    <source>
        <dbReference type="ARBA" id="ARBA00048204"/>
    </source>
</evidence>
<reference evidence="7" key="2">
    <citation type="submission" date="2015-06" db="UniProtKB">
        <authorList>
            <consortium name="EnsemblMetazoa"/>
        </authorList>
    </citation>
    <scope>IDENTIFICATION</scope>
</reference>
<comment type="function">
    <text evidence="6">Catalyzes the hydrolysis of queuosine 5'-phosphate, releasing the nucleobase queuine (q). Is required for salvage of queuine from exogenous queuosine (Q) that is imported and then converted to queuosine 5'-phosphate intracellularly.</text>
</comment>
<dbReference type="PANTHER" id="PTHR21314">
    <property type="entry name" value="QUEUOSINE 5'-PHOSPHATE N-GLYCOSYLASE_HYDROLASE-RELATED"/>
    <property type="match status" value="1"/>
</dbReference>
<keyword evidence="1 6" id="KW-0378">Hydrolase</keyword>
<dbReference type="Pfam" id="PF10343">
    <property type="entry name" value="Q_salvage"/>
    <property type="match status" value="1"/>
</dbReference>
<gene>
    <name evidence="7" type="primary">107363423</name>
</gene>
<evidence type="ECO:0000256" key="4">
    <source>
        <dbReference type="ARBA" id="ARBA00035393"/>
    </source>
</evidence>
<evidence type="ECO:0000256" key="1">
    <source>
        <dbReference type="ARBA" id="ARBA00022801"/>
    </source>
</evidence>
<evidence type="ECO:0000313" key="8">
    <source>
        <dbReference type="Proteomes" id="UP000015104"/>
    </source>
</evidence>
<dbReference type="EnsemblMetazoa" id="tetur10g03540.1">
    <property type="protein sequence ID" value="tetur10g03540.1"/>
    <property type="gene ID" value="tetur10g03540"/>
</dbReference>
<accession>T1KFL3</accession>
<reference evidence="8" key="1">
    <citation type="submission" date="2011-08" db="EMBL/GenBank/DDBJ databases">
        <authorList>
            <person name="Rombauts S."/>
        </authorList>
    </citation>
    <scope>NUCLEOTIDE SEQUENCE</scope>
    <source>
        <strain evidence="8">London</strain>
    </source>
</reference>
<dbReference type="PANTHER" id="PTHR21314:SF0">
    <property type="entry name" value="QUEUOSINE 5'-PHOSPHATE N-GLYCOSYLASE_HYDROLASE"/>
    <property type="match status" value="1"/>
</dbReference>
<dbReference type="Proteomes" id="UP000015104">
    <property type="component" value="Unassembled WGS sequence"/>
</dbReference>
<protein>
    <recommendedName>
        <fullName evidence="3 6">Queuosine 5'-phosphate N-glycosylase/hydrolase</fullName>
        <ecNumber evidence="6">3.2.2.-</ecNumber>
    </recommendedName>
    <alternativeName>
        <fullName evidence="4 6">Queuosine-nucleotide N-glycosylase/hydrolase</fullName>
    </alternativeName>
</protein>
<proteinExistence type="inferred from homology"/>
<dbReference type="GO" id="GO:0016787">
    <property type="term" value="F:hydrolase activity"/>
    <property type="evidence" value="ECO:0007669"/>
    <property type="project" value="UniProtKB-KW"/>
</dbReference>
<dbReference type="eggNOG" id="KOG2524">
    <property type="taxonomic scope" value="Eukaryota"/>
</dbReference>
<evidence type="ECO:0000256" key="6">
    <source>
        <dbReference type="RuleBase" id="RU365002"/>
    </source>
</evidence>
<organism evidence="7 8">
    <name type="scientific">Tetranychus urticae</name>
    <name type="common">Two-spotted spider mite</name>
    <dbReference type="NCBI Taxonomy" id="32264"/>
    <lineage>
        <taxon>Eukaryota</taxon>
        <taxon>Metazoa</taxon>
        <taxon>Ecdysozoa</taxon>
        <taxon>Arthropoda</taxon>
        <taxon>Chelicerata</taxon>
        <taxon>Arachnida</taxon>
        <taxon>Acari</taxon>
        <taxon>Acariformes</taxon>
        <taxon>Trombidiformes</taxon>
        <taxon>Prostigmata</taxon>
        <taxon>Eleutherengona</taxon>
        <taxon>Raphignathae</taxon>
        <taxon>Tetranychoidea</taxon>
        <taxon>Tetranychidae</taxon>
        <taxon>Tetranychus</taxon>
    </lineage>
</organism>
<keyword evidence="8" id="KW-1185">Reference proteome</keyword>
<evidence type="ECO:0000256" key="3">
    <source>
        <dbReference type="ARBA" id="ARBA00035306"/>
    </source>
</evidence>
<comment type="similarity">
    <text evidence="2 6">Belongs to the QNG1 protein family.</text>
</comment>
<dbReference type="GO" id="GO:0006400">
    <property type="term" value="P:tRNA modification"/>
    <property type="evidence" value="ECO:0007669"/>
    <property type="project" value="TreeGrafter"/>
</dbReference>
<dbReference type="STRING" id="32264.T1KFL3"/>
<evidence type="ECO:0000256" key="2">
    <source>
        <dbReference type="ARBA" id="ARBA00035119"/>
    </source>
</evidence>
<dbReference type="InterPro" id="IPR019438">
    <property type="entry name" value="Q_salvage"/>
</dbReference>
<comment type="catalytic activity">
    <reaction evidence="5 6">
        <text>queuosine 5'-phosphate + H2O = queuine + D-ribose 5-phosphate</text>
        <dbReference type="Rhea" id="RHEA:75387"/>
        <dbReference type="ChEBI" id="CHEBI:15377"/>
        <dbReference type="ChEBI" id="CHEBI:17433"/>
        <dbReference type="ChEBI" id="CHEBI:78346"/>
        <dbReference type="ChEBI" id="CHEBI:194371"/>
    </reaction>
    <physiologicalReaction direction="left-to-right" evidence="5 6">
        <dbReference type="Rhea" id="RHEA:75388"/>
    </physiologicalReaction>
</comment>